<keyword evidence="6 7" id="KW-0472">Membrane</keyword>
<evidence type="ECO:0000256" key="3">
    <source>
        <dbReference type="ARBA" id="ARBA00022679"/>
    </source>
</evidence>
<comment type="subcellular location">
    <subcellularLocation>
        <location evidence="7">Cell membrane</location>
        <topology evidence="7">Multi-pass membrane protein</topology>
    </subcellularLocation>
</comment>
<keyword evidence="2 7" id="KW-1003">Cell membrane</keyword>
<feature type="transmembrane region" description="Helical" evidence="7">
    <location>
        <begin position="218"/>
        <end position="234"/>
    </location>
</feature>
<dbReference type="Proteomes" id="UP000509367">
    <property type="component" value="Chromosome"/>
</dbReference>
<dbReference type="EMBL" id="CP054836">
    <property type="protein sequence ID" value="QKV17112.1"/>
    <property type="molecule type" value="Genomic_DNA"/>
</dbReference>
<keyword evidence="8" id="KW-0449">Lipoprotein</keyword>
<name>A0A6N1VD15_9HYPH</name>
<dbReference type="KEGG" id="orm:HTY61_00850"/>
<feature type="transmembrane region" description="Helical" evidence="7">
    <location>
        <begin position="111"/>
        <end position="128"/>
    </location>
</feature>
<gene>
    <name evidence="7" type="primary">lgt</name>
    <name evidence="8" type="ORF">HTY61_00850</name>
</gene>
<accession>A0A6N1VD15</accession>
<dbReference type="EC" id="2.5.1.145" evidence="7"/>
<proteinExistence type="inferred from homology"/>
<evidence type="ECO:0000256" key="2">
    <source>
        <dbReference type="ARBA" id="ARBA00022475"/>
    </source>
</evidence>
<dbReference type="PROSITE" id="PS01311">
    <property type="entry name" value="LGT"/>
    <property type="match status" value="1"/>
</dbReference>
<dbReference type="PANTHER" id="PTHR30589">
    <property type="entry name" value="PROLIPOPROTEIN DIACYLGLYCERYL TRANSFERASE"/>
    <property type="match status" value="1"/>
</dbReference>
<keyword evidence="9" id="KW-1185">Reference proteome</keyword>
<dbReference type="AlphaFoldDB" id="A0A6N1VD15"/>
<feature type="transmembrane region" description="Helical" evidence="7">
    <location>
        <begin position="135"/>
        <end position="156"/>
    </location>
</feature>
<protein>
    <recommendedName>
        <fullName evidence="7">Phosphatidylglycerol--prolipoprotein diacylglyceryl transferase</fullName>
        <ecNumber evidence="7">2.5.1.145</ecNumber>
    </recommendedName>
</protein>
<organism evidence="8 9">
    <name type="scientific">Oricola thermophila</name>
    <dbReference type="NCBI Taxonomy" id="2742145"/>
    <lineage>
        <taxon>Bacteria</taxon>
        <taxon>Pseudomonadati</taxon>
        <taxon>Pseudomonadota</taxon>
        <taxon>Alphaproteobacteria</taxon>
        <taxon>Hyphomicrobiales</taxon>
        <taxon>Ahrensiaceae</taxon>
        <taxon>Oricola</taxon>
    </lineage>
</organism>
<dbReference type="InterPro" id="IPR001640">
    <property type="entry name" value="Lgt"/>
</dbReference>
<evidence type="ECO:0000313" key="8">
    <source>
        <dbReference type="EMBL" id="QKV17112.1"/>
    </source>
</evidence>
<sequence length="281" mass="30969">MTPFSAPLLAIPFPDIDPVIFQVGPLAIRWYSLAYIVGIVLGWLYTRRLVRNERLWGGRAAPVTAADLDDFLLWATIAIVVGGRLGYVLFYDLAYYLSDPAAILATWHGGMSFHGGLVGMAIAMIAFARKRGIPMWSLIDIVSAVVPIGLFFGRIANFINGELWGRIADVPWAVAFPGAGPFPRHPSQLYEAALEGIVLWLVLRFCTHGRLKLRYPRFVTGVFIGGYGAARIFVEFFREPDQHLGYLLGGWMTMGMILSLPMVILGIALALSARLSPATEE</sequence>
<feature type="transmembrane region" description="Helical" evidence="7">
    <location>
        <begin position="71"/>
        <end position="91"/>
    </location>
</feature>
<dbReference type="GO" id="GO:0005886">
    <property type="term" value="C:plasma membrane"/>
    <property type="evidence" value="ECO:0007669"/>
    <property type="project" value="UniProtKB-SubCell"/>
</dbReference>
<dbReference type="GO" id="GO:0008961">
    <property type="term" value="F:phosphatidylglycerol-prolipoprotein diacylglyceryl transferase activity"/>
    <property type="evidence" value="ECO:0007669"/>
    <property type="project" value="UniProtKB-UniRule"/>
</dbReference>
<comment type="pathway">
    <text evidence="7">Protein modification; lipoprotein biosynthesis (diacylglyceryl transfer).</text>
</comment>
<dbReference type="UniPathway" id="UPA00664"/>
<evidence type="ECO:0000256" key="1">
    <source>
        <dbReference type="ARBA" id="ARBA00007150"/>
    </source>
</evidence>
<keyword evidence="5 7" id="KW-1133">Transmembrane helix</keyword>
<keyword evidence="4 7" id="KW-0812">Transmembrane</keyword>
<feature type="transmembrane region" description="Helical" evidence="7">
    <location>
        <begin position="30"/>
        <end position="50"/>
    </location>
</feature>
<feature type="binding site" evidence="7">
    <location>
        <position position="154"/>
    </location>
    <ligand>
        <name>a 1,2-diacyl-sn-glycero-3-phospho-(1'-sn-glycerol)</name>
        <dbReference type="ChEBI" id="CHEBI:64716"/>
    </ligand>
</feature>
<dbReference type="PANTHER" id="PTHR30589:SF0">
    <property type="entry name" value="PHOSPHATIDYLGLYCEROL--PROLIPOPROTEIN DIACYLGLYCERYL TRANSFERASE"/>
    <property type="match status" value="1"/>
</dbReference>
<dbReference type="HAMAP" id="MF_01147">
    <property type="entry name" value="Lgt"/>
    <property type="match status" value="1"/>
</dbReference>
<evidence type="ECO:0000256" key="7">
    <source>
        <dbReference type="HAMAP-Rule" id="MF_01147"/>
    </source>
</evidence>
<dbReference type="NCBIfam" id="TIGR00544">
    <property type="entry name" value="lgt"/>
    <property type="match status" value="1"/>
</dbReference>
<dbReference type="Pfam" id="PF01790">
    <property type="entry name" value="LGT"/>
    <property type="match status" value="1"/>
</dbReference>
<evidence type="ECO:0000313" key="9">
    <source>
        <dbReference type="Proteomes" id="UP000509367"/>
    </source>
</evidence>
<evidence type="ECO:0000256" key="6">
    <source>
        <dbReference type="ARBA" id="ARBA00023136"/>
    </source>
</evidence>
<feature type="transmembrane region" description="Helical" evidence="7">
    <location>
        <begin position="246"/>
        <end position="271"/>
    </location>
</feature>
<comment type="function">
    <text evidence="7">Catalyzes the transfer of the diacylglyceryl group from phosphatidylglycerol to the sulfhydryl group of the N-terminal cysteine of a prolipoprotein, the first step in the formation of mature lipoproteins.</text>
</comment>
<evidence type="ECO:0000256" key="4">
    <source>
        <dbReference type="ARBA" id="ARBA00022692"/>
    </source>
</evidence>
<keyword evidence="3 7" id="KW-0808">Transferase</keyword>
<comment type="similarity">
    <text evidence="1 7">Belongs to the Lgt family.</text>
</comment>
<dbReference type="GO" id="GO:0042158">
    <property type="term" value="P:lipoprotein biosynthetic process"/>
    <property type="evidence" value="ECO:0007669"/>
    <property type="project" value="UniProtKB-UniRule"/>
</dbReference>
<reference evidence="8 9" key="1">
    <citation type="submission" date="2020-06" db="EMBL/GenBank/DDBJ databases">
        <title>Oricola thermophila sp. nov. isolated from a tidal sediments.</title>
        <authorList>
            <person name="Kwon K.K."/>
            <person name="Yang S.-H."/>
            <person name="Park M.-J."/>
        </authorList>
    </citation>
    <scope>NUCLEOTIDE SEQUENCE [LARGE SCALE GENOMIC DNA]</scope>
    <source>
        <strain evidence="8 9">MEBiC13590</strain>
    </source>
</reference>
<evidence type="ECO:0000256" key="5">
    <source>
        <dbReference type="ARBA" id="ARBA00022989"/>
    </source>
</evidence>
<dbReference type="RefSeq" id="WP_175275008.1">
    <property type="nucleotide sequence ID" value="NZ_CP054836.1"/>
</dbReference>
<feature type="transmembrane region" description="Helical" evidence="7">
    <location>
        <begin position="189"/>
        <end position="206"/>
    </location>
</feature>
<comment type="catalytic activity">
    <reaction evidence="7">
        <text>L-cysteinyl-[prolipoprotein] + a 1,2-diacyl-sn-glycero-3-phospho-(1'-sn-glycerol) = an S-1,2-diacyl-sn-glyceryl-L-cysteinyl-[prolipoprotein] + sn-glycerol 1-phosphate + H(+)</text>
        <dbReference type="Rhea" id="RHEA:56712"/>
        <dbReference type="Rhea" id="RHEA-COMP:14679"/>
        <dbReference type="Rhea" id="RHEA-COMP:14680"/>
        <dbReference type="ChEBI" id="CHEBI:15378"/>
        <dbReference type="ChEBI" id="CHEBI:29950"/>
        <dbReference type="ChEBI" id="CHEBI:57685"/>
        <dbReference type="ChEBI" id="CHEBI:64716"/>
        <dbReference type="ChEBI" id="CHEBI:140658"/>
        <dbReference type="EC" id="2.5.1.145"/>
    </reaction>
</comment>